<dbReference type="SUPFAM" id="SSF53474">
    <property type="entry name" value="alpha/beta-Hydrolases"/>
    <property type="match status" value="1"/>
</dbReference>
<keyword evidence="2" id="KW-0732">Signal</keyword>
<evidence type="ECO:0000313" key="5">
    <source>
        <dbReference type="Proteomes" id="UP000198367"/>
    </source>
</evidence>
<gene>
    <name evidence="4" type="ORF">CF168_05540</name>
</gene>
<dbReference type="Pfam" id="PF00326">
    <property type="entry name" value="Peptidase_S9"/>
    <property type="match status" value="1"/>
</dbReference>
<accession>A0A220UJL9</accession>
<dbReference type="GO" id="GO:0004252">
    <property type="term" value="F:serine-type endopeptidase activity"/>
    <property type="evidence" value="ECO:0007669"/>
    <property type="project" value="TreeGrafter"/>
</dbReference>
<dbReference type="SUPFAM" id="SSF82171">
    <property type="entry name" value="DPP6 N-terminal domain-like"/>
    <property type="match status" value="1"/>
</dbReference>
<dbReference type="RefSeq" id="WP_089067251.1">
    <property type="nucleotide sequence ID" value="NZ_CP022358.1"/>
</dbReference>
<dbReference type="AlphaFoldDB" id="A0A220UJL9"/>
<evidence type="ECO:0000313" key="4">
    <source>
        <dbReference type="EMBL" id="ASK68378.1"/>
    </source>
</evidence>
<sequence>MLRFALICIGMMLCPLFAPKILAQDYQKPSPALQQTISHSSNLTTRLSNDHQWLALLSPISAPSIATLAQPEQKLAGLRIAAEQYLPSRITQRYHQLRLINIQDKRQRLISLPGGHDITELQFSPDSRYLSYVSITPEGGYLYVYNLAQDSHKRLSDNRLNGTISLDYQWANNSSLLARFVAASNTNASMAQAVYAPKTKETSGKQSPQRTYQDLLKTSADKQRFSQLTTSQLARVDLDGKLTTIAAPGIFEDFSVSPDGRYILTHQLTTPFSTQVKYYDFPTLTEIYNLDGQRITQLHHSQSGESKPQGRDSVLPGPRQFHWVQGRSATLAFTEALDQGDSQQESPLRDSLWQLDAPFPPKAKLIAKTPWRIIDIDWAENNIALVTQRNSKAQLLRLSSLDTRLGETSLQTLNERNLRDKYQELGTFPREYTQGKGHVIRLQQAQTTGLIHYGQGASPQGDKPFLKRTSLVTGESSLLWQSPAQQLESVRYVLNLEPLQLIINRESPTEAPSLVLIDGAKESVLYQQADELSAYRGMQKQLITYKRADGVPLSGTLYLPANYTKEQGTLPVLMWAYPREFNDPDVAGQISFSANQYPSISPRGPIPLVAEGFAVFDKVSMPIIAQGDKEPNDSFRDQLVANAQAAVDTLVDLGIADRKQIAVGGHSYGAFMVANLLAHTDLFYAGIARSGAYNRSLTPFGFQNEERYYWQANDIYQQMSPFNYADNIKSPLLLVHGEMDQNSGTFPLQSERLFDAIQGLGGKARLVILPFEGHSYAAKESLEHLLWEQSQFLKANLSSTNL</sequence>
<organism evidence="4 5">
    <name type="scientific">Shewanella bicestrii</name>
    <dbReference type="NCBI Taxonomy" id="2018305"/>
    <lineage>
        <taxon>Bacteria</taxon>
        <taxon>Pseudomonadati</taxon>
        <taxon>Pseudomonadota</taxon>
        <taxon>Gammaproteobacteria</taxon>
        <taxon>Alteromonadales</taxon>
        <taxon>Shewanellaceae</taxon>
        <taxon>Shewanella</taxon>
    </lineage>
</organism>
<dbReference type="PANTHER" id="PTHR42776:SF28">
    <property type="entry name" value="GLUTAMYL ENDOPEPTIDASE, CHLOROPLASTIC-RELATED"/>
    <property type="match status" value="1"/>
</dbReference>
<dbReference type="InterPro" id="IPR011042">
    <property type="entry name" value="6-blade_b-propeller_TolB-like"/>
</dbReference>
<feature type="chain" id="PRO_5012307386" evidence="2">
    <location>
        <begin position="24"/>
        <end position="802"/>
    </location>
</feature>
<name>A0A220UJL9_9GAMM</name>
<proteinExistence type="predicted"/>
<dbReference type="PANTHER" id="PTHR42776">
    <property type="entry name" value="SERINE PEPTIDASE S9 FAMILY MEMBER"/>
    <property type="match status" value="1"/>
</dbReference>
<dbReference type="Gene3D" id="3.40.50.1820">
    <property type="entry name" value="alpha/beta hydrolase"/>
    <property type="match status" value="1"/>
</dbReference>
<keyword evidence="1" id="KW-0378">Hydrolase</keyword>
<dbReference type="KEGG" id="sbj:CF168_05540"/>
<keyword evidence="5" id="KW-1185">Reference proteome</keyword>
<dbReference type="EMBL" id="CP022358">
    <property type="protein sequence ID" value="ASK68378.1"/>
    <property type="molecule type" value="Genomic_DNA"/>
</dbReference>
<protein>
    <submittedName>
        <fullName evidence="4">Peptidase S9</fullName>
    </submittedName>
</protein>
<dbReference type="Gene3D" id="2.120.10.30">
    <property type="entry name" value="TolB, C-terminal domain"/>
    <property type="match status" value="1"/>
</dbReference>
<dbReference type="Proteomes" id="UP000198367">
    <property type="component" value="Chromosome"/>
</dbReference>
<evidence type="ECO:0000259" key="3">
    <source>
        <dbReference type="Pfam" id="PF00326"/>
    </source>
</evidence>
<evidence type="ECO:0000256" key="2">
    <source>
        <dbReference type="SAM" id="SignalP"/>
    </source>
</evidence>
<dbReference type="InterPro" id="IPR029058">
    <property type="entry name" value="AB_hydrolase_fold"/>
</dbReference>
<feature type="domain" description="Peptidase S9 prolyl oligopeptidase catalytic" evidence="3">
    <location>
        <begin position="640"/>
        <end position="798"/>
    </location>
</feature>
<evidence type="ECO:0000256" key="1">
    <source>
        <dbReference type="ARBA" id="ARBA00022801"/>
    </source>
</evidence>
<dbReference type="InterPro" id="IPR001375">
    <property type="entry name" value="Peptidase_S9_cat"/>
</dbReference>
<feature type="signal peptide" evidence="2">
    <location>
        <begin position="1"/>
        <end position="23"/>
    </location>
</feature>
<reference evidence="4 5" key="1">
    <citation type="submission" date="2017-07" db="EMBL/GenBank/DDBJ databases">
        <title>Phenotypical and genomic characterization of a clinical isolate of Shewanella bicestrii sp. nov. producing an extended-spectrum beta-lactamase and a new oxacillinase variant.</title>
        <authorList>
            <person name="Jousset A.B."/>
            <person name="Bonnin R.A."/>
            <person name="Girlich D."/>
            <person name="Dabos L."/>
            <person name="Potron A."/>
            <person name="Dortet L."/>
            <person name="Glaser P."/>
            <person name="Naas T."/>
        </authorList>
    </citation>
    <scope>NUCLEOTIDE SEQUENCE [LARGE SCALE GENOMIC DNA]</scope>
    <source>
        <strain evidence="4 5">JAB-1</strain>
    </source>
</reference>
<dbReference type="GO" id="GO:0006508">
    <property type="term" value="P:proteolysis"/>
    <property type="evidence" value="ECO:0007669"/>
    <property type="project" value="InterPro"/>
</dbReference>